<reference evidence="3" key="2">
    <citation type="submission" date="2021-09" db="EMBL/GenBank/DDBJ databases">
        <authorList>
            <person name="Jia N."/>
            <person name="Wang J."/>
            <person name="Shi W."/>
            <person name="Du L."/>
            <person name="Sun Y."/>
            <person name="Zhan W."/>
            <person name="Jiang J."/>
            <person name="Wang Q."/>
            <person name="Zhang B."/>
            <person name="Ji P."/>
            <person name="Sakyi L.B."/>
            <person name="Cui X."/>
            <person name="Yuan T."/>
            <person name="Jiang B."/>
            <person name="Yang W."/>
            <person name="Lam T.T.-Y."/>
            <person name="Chang Q."/>
            <person name="Ding S."/>
            <person name="Wang X."/>
            <person name="Zhu J."/>
            <person name="Ruan X."/>
            <person name="Zhao L."/>
            <person name="Wei J."/>
            <person name="Que T."/>
            <person name="Du C."/>
            <person name="Cheng J."/>
            <person name="Dai P."/>
            <person name="Han X."/>
            <person name="Huang E."/>
            <person name="Gao Y."/>
            <person name="Liu J."/>
            <person name="Shao H."/>
            <person name="Ye R."/>
            <person name="Li L."/>
            <person name="Wei W."/>
            <person name="Wang X."/>
            <person name="Wang C."/>
            <person name="Huo Q."/>
            <person name="Li W."/>
            <person name="Guo W."/>
            <person name="Chen H."/>
            <person name="Chen S."/>
            <person name="Zhou L."/>
            <person name="Zhou L."/>
            <person name="Ni X."/>
            <person name="Tian J."/>
            <person name="Zhou Y."/>
            <person name="Sheng Y."/>
            <person name="Liu T."/>
            <person name="Pan Y."/>
            <person name="Xia L."/>
            <person name="Li J."/>
            <person name="Zhao F."/>
            <person name="Cao W."/>
        </authorList>
    </citation>
    <scope>NUCLEOTIDE SEQUENCE</scope>
    <source>
        <strain evidence="3">Rmic-2018</strain>
        <tissue evidence="3">Larvae</tissue>
    </source>
</reference>
<dbReference type="GO" id="GO:0043565">
    <property type="term" value="F:sequence-specific DNA binding"/>
    <property type="evidence" value="ECO:0007669"/>
    <property type="project" value="TreeGrafter"/>
</dbReference>
<proteinExistence type="predicted"/>
<dbReference type="EMBL" id="JABSTU010000005">
    <property type="protein sequence ID" value="KAH8029661.1"/>
    <property type="molecule type" value="Genomic_DNA"/>
</dbReference>
<dbReference type="Pfam" id="PF13843">
    <property type="entry name" value="DDE_Tnp_1_7"/>
    <property type="match status" value="1"/>
</dbReference>
<feature type="region of interest" description="Disordered" evidence="1">
    <location>
        <begin position="72"/>
        <end position="116"/>
    </location>
</feature>
<evidence type="ECO:0000259" key="2">
    <source>
        <dbReference type="Pfam" id="PF13843"/>
    </source>
</evidence>
<sequence>MAQRFLTLEAAIDLLFSLPDDEREGASVCQLPPVEDGNITDEEHVNENDFSEVVLDDVCGHVEVMLCRDEDVDSPSACSSPEPRRKKPAGRQFTAGKGRKASTNARKTNTPKHSHTPVWCDRATFDKTLPSESTPLLLEAFPDLANMSPFMLFSKFISLEYLGSLAELTARYALQKKEEVDVTGADIGQFFGILLFSSYHSVPSEDSYWSTAEDLCVPLVTTVMARNRFRQLKRFFHVVDNTQLKAREKMGKLQPFYDEVSKCFRQFGVFKERLSIDESMVPYYGHHSCKIFIRGKPFRFGYKIWMMCSSKGYPYAMEIYCEKNEKDDKTPLGTRVVSDMVSVLEAPEHHEVYFDNFFTSHGLLTKLADKGIRATGSVRDTRTGGCPLKSLKNIKKEERGSFNYKCDGAVCACRWNENAVVTVSSNHLNHEPVARDSLPTFLYFVIFRSAVDEEEGLRPGFVIQNSCDKRLLEDGVKASMTAVHLPFEV</sequence>
<dbReference type="InterPro" id="IPR052638">
    <property type="entry name" value="PiggyBac_TE-derived"/>
</dbReference>
<dbReference type="Proteomes" id="UP000821866">
    <property type="component" value="Chromosome 3"/>
</dbReference>
<evidence type="ECO:0000313" key="3">
    <source>
        <dbReference type="EMBL" id="KAH8029661.1"/>
    </source>
</evidence>
<dbReference type="VEuPathDB" id="VectorBase:LOC119177886"/>
<comment type="caution">
    <text evidence="3">The sequence shown here is derived from an EMBL/GenBank/DDBJ whole genome shotgun (WGS) entry which is preliminary data.</text>
</comment>
<reference evidence="3" key="1">
    <citation type="journal article" date="2020" name="Cell">
        <title>Large-Scale Comparative Analyses of Tick Genomes Elucidate Their Genetic Diversity and Vector Capacities.</title>
        <authorList>
            <consortium name="Tick Genome and Microbiome Consortium (TIGMIC)"/>
            <person name="Jia N."/>
            <person name="Wang J."/>
            <person name="Shi W."/>
            <person name="Du L."/>
            <person name="Sun Y."/>
            <person name="Zhan W."/>
            <person name="Jiang J.F."/>
            <person name="Wang Q."/>
            <person name="Zhang B."/>
            <person name="Ji P."/>
            <person name="Bell-Sakyi L."/>
            <person name="Cui X.M."/>
            <person name="Yuan T.T."/>
            <person name="Jiang B.G."/>
            <person name="Yang W.F."/>
            <person name="Lam T.T."/>
            <person name="Chang Q.C."/>
            <person name="Ding S.J."/>
            <person name="Wang X.J."/>
            <person name="Zhu J.G."/>
            <person name="Ruan X.D."/>
            <person name="Zhao L."/>
            <person name="Wei J.T."/>
            <person name="Ye R.Z."/>
            <person name="Que T.C."/>
            <person name="Du C.H."/>
            <person name="Zhou Y.H."/>
            <person name="Cheng J.X."/>
            <person name="Dai P.F."/>
            <person name="Guo W.B."/>
            <person name="Han X.H."/>
            <person name="Huang E.J."/>
            <person name="Li L.F."/>
            <person name="Wei W."/>
            <person name="Gao Y.C."/>
            <person name="Liu J.Z."/>
            <person name="Shao H.Z."/>
            <person name="Wang X."/>
            <person name="Wang C.C."/>
            <person name="Yang T.C."/>
            <person name="Huo Q.B."/>
            <person name="Li W."/>
            <person name="Chen H.Y."/>
            <person name="Chen S.E."/>
            <person name="Zhou L.G."/>
            <person name="Ni X.B."/>
            <person name="Tian J.H."/>
            <person name="Sheng Y."/>
            <person name="Liu T."/>
            <person name="Pan Y.S."/>
            <person name="Xia L.Y."/>
            <person name="Li J."/>
            <person name="Zhao F."/>
            <person name="Cao W.C."/>
        </authorList>
    </citation>
    <scope>NUCLEOTIDE SEQUENCE</scope>
    <source>
        <strain evidence="3">Rmic-2018</strain>
    </source>
</reference>
<accession>A0A9J6E6G8</accession>
<protein>
    <recommendedName>
        <fullName evidence="2">PiggyBac transposable element-derived protein domain-containing protein</fullName>
    </recommendedName>
</protein>
<name>A0A9J6E6G8_RHIMP</name>
<organism evidence="3 4">
    <name type="scientific">Rhipicephalus microplus</name>
    <name type="common">Cattle tick</name>
    <name type="synonym">Boophilus microplus</name>
    <dbReference type="NCBI Taxonomy" id="6941"/>
    <lineage>
        <taxon>Eukaryota</taxon>
        <taxon>Metazoa</taxon>
        <taxon>Ecdysozoa</taxon>
        <taxon>Arthropoda</taxon>
        <taxon>Chelicerata</taxon>
        <taxon>Arachnida</taxon>
        <taxon>Acari</taxon>
        <taxon>Parasitiformes</taxon>
        <taxon>Ixodida</taxon>
        <taxon>Ixodoidea</taxon>
        <taxon>Ixodidae</taxon>
        <taxon>Rhipicephalinae</taxon>
        <taxon>Rhipicephalus</taxon>
        <taxon>Boophilus</taxon>
    </lineage>
</organism>
<evidence type="ECO:0000256" key="1">
    <source>
        <dbReference type="SAM" id="MobiDB-lite"/>
    </source>
</evidence>
<keyword evidence="4" id="KW-1185">Reference proteome</keyword>
<dbReference type="PANTHER" id="PTHR47055">
    <property type="entry name" value="DDE_TNP_1_7 DOMAIN-CONTAINING PROTEIN"/>
    <property type="match status" value="1"/>
</dbReference>
<feature type="domain" description="PiggyBac transposable element-derived protein" evidence="2">
    <location>
        <begin position="148"/>
        <end position="435"/>
    </location>
</feature>
<dbReference type="InterPro" id="IPR029526">
    <property type="entry name" value="PGBD"/>
</dbReference>
<gene>
    <name evidence="3" type="ORF">HPB51_002155</name>
</gene>
<dbReference type="PANTHER" id="PTHR47055:SF3">
    <property type="entry name" value="PHORBOL-ESTER_DAG-TYPE DOMAIN-CONTAINING PROTEIN"/>
    <property type="match status" value="1"/>
</dbReference>
<evidence type="ECO:0000313" key="4">
    <source>
        <dbReference type="Proteomes" id="UP000821866"/>
    </source>
</evidence>
<dbReference type="AlphaFoldDB" id="A0A9J6E6G8"/>